<proteinExistence type="predicted"/>
<dbReference type="EMBL" id="DRSQ01000174">
    <property type="protein sequence ID" value="HHE32629.1"/>
    <property type="molecule type" value="Genomic_DNA"/>
</dbReference>
<accession>A0A7C5DEY9</accession>
<gene>
    <name evidence="1" type="ORF">ENL07_08435</name>
</gene>
<name>A0A7C5DEY9_9CHLB</name>
<dbReference type="Proteomes" id="UP000886058">
    <property type="component" value="Unassembled WGS sequence"/>
</dbReference>
<organism evidence="1">
    <name type="scientific">Chlorobaculum parvum</name>
    <dbReference type="NCBI Taxonomy" id="274539"/>
    <lineage>
        <taxon>Bacteria</taxon>
        <taxon>Pseudomonadati</taxon>
        <taxon>Chlorobiota</taxon>
        <taxon>Chlorobiia</taxon>
        <taxon>Chlorobiales</taxon>
        <taxon>Chlorobiaceae</taxon>
        <taxon>Chlorobaculum</taxon>
    </lineage>
</organism>
<protein>
    <recommendedName>
        <fullName evidence="2">DUF4435 domain-containing protein</fullName>
    </recommendedName>
</protein>
<evidence type="ECO:0000313" key="1">
    <source>
        <dbReference type="EMBL" id="HHE32629.1"/>
    </source>
</evidence>
<dbReference type="AlphaFoldDB" id="A0A7C5DEY9"/>
<evidence type="ECO:0008006" key="2">
    <source>
        <dbReference type="Google" id="ProtNLM"/>
    </source>
</evidence>
<comment type="caution">
    <text evidence="1">The sequence shown here is derived from an EMBL/GenBank/DDBJ whole genome shotgun (WGS) entry which is preliminary data.</text>
</comment>
<sequence length="209" mass="23609">MLQANGIIWVEGPSDRVYLNKWIQLFSDGKWREGRDYQCAFYGGALLARLGVADPKAEEDFVNLLQINPNLLLVCDGDRTAAKGEGSGLKKRVSTIKQQVESLPNSHIWITKAKEIENYLPGELLADYAQSGQPKDPGQYERFFPAKKSEKGSSYLESQLGLKSIDKMELALETAPKMTKEMMRARFDLEKQITAIIEKIEQWNHEGAE</sequence>
<reference evidence="1" key="1">
    <citation type="journal article" date="2020" name="mSystems">
        <title>Genome- and Community-Level Interaction Insights into Carbon Utilization and Element Cycling Functions of Hydrothermarchaeota in Hydrothermal Sediment.</title>
        <authorList>
            <person name="Zhou Z."/>
            <person name="Liu Y."/>
            <person name="Xu W."/>
            <person name="Pan J."/>
            <person name="Luo Z.H."/>
            <person name="Li M."/>
        </authorList>
    </citation>
    <scope>NUCLEOTIDE SEQUENCE [LARGE SCALE GENOMIC DNA]</scope>
    <source>
        <strain evidence="1">HyVt-633</strain>
    </source>
</reference>